<dbReference type="Proteomes" id="UP000095281">
    <property type="component" value="Unplaced"/>
</dbReference>
<protein>
    <submittedName>
        <fullName evidence="2">Uncharacterized protein</fullName>
    </submittedName>
</protein>
<sequence length="158" mass="18172">MANNGLSIGTSGSLTNIGKLSLNVMYDWIRKEIQQLQADQMTLIFAQALERQTDRVLQIMRSSFEKEGDDVSKIMLTCVSDFTRNKNQKFQDFDDFVLISHYLWKLLCKVVAWKVKRIQNGRCSNDAKKDERIDINKDNSAIPYAGIPYNSAIVKVRF</sequence>
<evidence type="ECO:0000313" key="1">
    <source>
        <dbReference type="Proteomes" id="UP000095281"/>
    </source>
</evidence>
<keyword evidence="1" id="KW-1185">Reference proteome</keyword>
<dbReference type="WBParaSite" id="MhA1_Contig1597.frz3.gene3">
    <property type="protein sequence ID" value="MhA1_Contig1597.frz3.gene3"/>
    <property type="gene ID" value="MhA1_Contig1597.frz3.gene3"/>
</dbReference>
<evidence type="ECO:0000313" key="2">
    <source>
        <dbReference type="WBParaSite" id="MhA1_Contig1597.frz3.gene3"/>
    </source>
</evidence>
<proteinExistence type="predicted"/>
<reference evidence="2" key="1">
    <citation type="submission" date="2016-11" db="UniProtKB">
        <authorList>
            <consortium name="WormBaseParasite"/>
        </authorList>
    </citation>
    <scope>IDENTIFICATION</scope>
</reference>
<dbReference type="AlphaFoldDB" id="A0A1I8B8B8"/>
<name>A0A1I8B8B8_MELHA</name>
<organism evidence="1 2">
    <name type="scientific">Meloidogyne hapla</name>
    <name type="common">Root-knot nematode worm</name>
    <dbReference type="NCBI Taxonomy" id="6305"/>
    <lineage>
        <taxon>Eukaryota</taxon>
        <taxon>Metazoa</taxon>
        <taxon>Ecdysozoa</taxon>
        <taxon>Nematoda</taxon>
        <taxon>Chromadorea</taxon>
        <taxon>Rhabditida</taxon>
        <taxon>Tylenchina</taxon>
        <taxon>Tylenchomorpha</taxon>
        <taxon>Tylenchoidea</taxon>
        <taxon>Meloidogynidae</taxon>
        <taxon>Meloidogyninae</taxon>
        <taxon>Meloidogyne</taxon>
    </lineage>
</organism>
<accession>A0A1I8B8B8</accession>